<organism evidence="3 4">
    <name type="scientific">Lautropia mirabilis ATCC 51599</name>
    <dbReference type="NCBI Taxonomy" id="887898"/>
    <lineage>
        <taxon>Bacteria</taxon>
        <taxon>Pseudomonadati</taxon>
        <taxon>Pseudomonadota</taxon>
        <taxon>Betaproteobacteria</taxon>
        <taxon>Burkholderiales</taxon>
        <taxon>Burkholderiaceae</taxon>
        <taxon>Lautropia</taxon>
    </lineage>
</organism>
<dbReference type="Pfam" id="PF03435">
    <property type="entry name" value="Sacchrp_dh_NADP"/>
    <property type="match status" value="1"/>
</dbReference>
<dbReference type="AlphaFoldDB" id="E7RV26"/>
<proteinExistence type="predicted"/>
<dbReference type="eggNOG" id="COG1748">
    <property type="taxonomic scope" value="Bacteria"/>
</dbReference>
<dbReference type="SUPFAM" id="SSF51735">
    <property type="entry name" value="NAD(P)-binding Rossmann-fold domains"/>
    <property type="match status" value="1"/>
</dbReference>
<name>E7RV26_9BURK</name>
<keyword evidence="4" id="KW-1185">Reference proteome</keyword>
<evidence type="ECO:0000259" key="1">
    <source>
        <dbReference type="Pfam" id="PF03435"/>
    </source>
</evidence>
<protein>
    <submittedName>
        <fullName evidence="3">Saccharopine dehydrogenase</fullName>
        <ecNumber evidence="3">1.5.1.7</ecNumber>
    </submittedName>
</protein>
<dbReference type="PANTHER" id="PTHR43796:SF2">
    <property type="entry name" value="CARBOXYNORSPERMIDINE SYNTHASE"/>
    <property type="match status" value="1"/>
</dbReference>
<feature type="domain" description="Saccharopine dehydrogenase-like C-terminal" evidence="2">
    <location>
        <begin position="150"/>
        <end position="384"/>
    </location>
</feature>
<dbReference type="EC" id="1.5.1.7" evidence="3"/>
<gene>
    <name evidence="3" type="primary">LYS1</name>
    <name evidence="3" type="ORF">HMPREF0551_0538</name>
</gene>
<dbReference type="GO" id="GO:0004754">
    <property type="term" value="F:saccharopine dehydrogenase (NAD+, L-lysine-forming) activity"/>
    <property type="evidence" value="ECO:0007669"/>
    <property type="project" value="UniProtKB-EC"/>
</dbReference>
<evidence type="ECO:0000313" key="4">
    <source>
        <dbReference type="Proteomes" id="UP000011021"/>
    </source>
</evidence>
<dbReference type="Proteomes" id="UP000011021">
    <property type="component" value="Unassembled WGS sequence"/>
</dbReference>
<dbReference type="InterPro" id="IPR005097">
    <property type="entry name" value="Sacchrp_dh_NADP-bd"/>
</dbReference>
<dbReference type="Pfam" id="PF16653">
    <property type="entry name" value="Sacchrp_dh_C"/>
    <property type="match status" value="1"/>
</dbReference>
<comment type="caution">
    <text evidence="3">The sequence shown here is derived from an EMBL/GenBank/DDBJ whole genome shotgun (WGS) entry which is preliminary data.</text>
</comment>
<dbReference type="InterPro" id="IPR036291">
    <property type="entry name" value="NAD(P)-bd_dom_sf"/>
</dbReference>
<dbReference type="PANTHER" id="PTHR43796">
    <property type="entry name" value="CARBOXYNORSPERMIDINE SYNTHASE"/>
    <property type="match status" value="1"/>
</dbReference>
<evidence type="ECO:0000313" key="3">
    <source>
        <dbReference type="EMBL" id="EFV95630.1"/>
    </source>
</evidence>
<dbReference type="STRING" id="887898.HMPREF0551_0538"/>
<dbReference type="HOGENOM" id="CLU_032114_0_0_4"/>
<reference evidence="3 4" key="1">
    <citation type="submission" date="2010-12" db="EMBL/GenBank/DDBJ databases">
        <authorList>
            <person name="Muzny D."/>
            <person name="Qin X."/>
            <person name="Deng J."/>
            <person name="Jiang H."/>
            <person name="Liu Y."/>
            <person name="Qu J."/>
            <person name="Song X.-Z."/>
            <person name="Zhang L."/>
            <person name="Thornton R."/>
            <person name="Coyle M."/>
            <person name="Francisco L."/>
            <person name="Jackson L."/>
            <person name="Javaid M."/>
            <person name="Korchina V."/>
            <person name="Kovar C."/>
            <person name="Mata R."/>
            <person name="Mathew T."/>
            <person name="Ngo R."/>
            <person name="Nguyen L."/>
            <person name="Nguyen N."/>
            <person name="Okwuonu G."/>
            <person name="Ongeri F."/>
            <person name="Pham C."/>
            <person name="Simmons D."/>
            <person name="Wilczek-Boney K."/>
            <person name="Hale W."/>
            <person name="Jakkamsetti A."/>
            <person name="Pham P."/>
            <person name="Ruth R."/>
            <person name="San Lucas F."/>
            <person name="Warren J."/>
            <person name="Zhang J."/>
            <person name="Zhao Z."/>
            <person name="Zhou C."/>
            <person name="Zhu D."/>
            <person name="Lee S."/>
            <person name="Bess C."/>
            <person name="Blankenburg K."/>
            <person name="Forbes L."/>
            <person name="Fu Q."/>
            <person name="Gubbala S."/>
            <person name="Hirani K."/>
            <person name="Jayaseelan J.C."/>
            <person name="Lara F."/>
            <person name="Munidasa M."/>
            <person name="Palculict T."/>
            <person name="Patil S."/>
            <person name="Pu L.-L."/>
            <person name="Saada N."/>
            <person name="Tang L."/>
            <person name="Weissenberger G."/>
            <person name="Zhu Y."/>
            <person name="Hemphill L."/>
            <person name="Shang Y."/>
            <person name="Youmans B."/>
            <person name="Ayvaz T."/>
            <person name="Ross M."/>
            <person name="Santibanez J."/>
            <person name="Aqrawi P."/>
            <person name="Gross S."/>
            <person name="Joshi V."/>
            <person name="Fowler G."/>
            <person name="Nazareth L."/>
            <person name="Reid J."/>
            <person name="Worley K."/>
            <person name="Petrosino J."/>
            <person name="Highlander S."/>
            <person name="Gibbs R."/>
        </authorList>
    </citation>
    <scope>NUCLEOTIDE SEQUENCE [LARGE SCALE GENOMIC DNA]</scope>
    <source>
        <strain evidence="3 4">ATCC 51599</strain>
    </source>
</reference>
<keyword evidence="3" id="KW-0560">Oxidoreductase</keyword>
<dbReference type="RefSeq" id="WP_005672564.1">
    <property type="nucleotide sequence ID" value="NZ_CP146288.1"/>
</dbReference>
<dbReference type="EMBL" id="AEQP01000002">
    <property type="protein sequence ID" value="EFV95630.1"/>
    <property type="molecule type" value="Genomic_DNA"/>
</dbReference>
<feature type="domain" description="Saccharopine dehydrogenase NADP binding" evidence="1">
    <location>
        <begin position="5"/>
        <end position="146"/>
    </location>
</feature>
<dbReference type="Gene3D" id="3.30.360.10">
    <property type="entry name" value="Dihydrodipicolinate Reductase, domain 2"/>
    <property type="match status" value="1"/>
</dbReference>
<sequence length="419" mass="45953">MKKNVLIIGAGGVGHVVAHKCAQHNRKLGAIHLASRNPAKCQQIIDSIHARGSLQEPGILEAHALDALDIDATRALIRQLDIHIVINVGSAFVNMAVLRACLDTGAAYLDTAIHEDPAKICEQPPWYANYEWKYRDECQQKGVTAILGIGFDPGVVNAYAALAQQRWFDRIDSLDIIDVNAGSHGRYFATNFNPEINFREFTGQAWTWQQGQWVSNQMFEVRRTDDLPVVGTQSTYLTGHDEIHSLSQILKIPTIRFWMGFGEHYINVFSVLKSLGLLSEQPVQLDSGQEVVPLQLVKAVLPDPASLAPDYTGKTCIGTLLKGEKDGKPREVFLYNVCDHAETYAEIGSQAISYTAGVPAAAAALLIADGTWDVQRMVNVEELPPLPLLRLQAGMGLPTRVREGTTDVALEDAPEAQDA</sequence>
<dbReference type="Gene3D" id="3.40.50.720">
    <property type="entry name" value="NAD(P)-binding Rossmann-like Domain"/>
    <property type="match status" value="1"/>
</dbReference>
<accession>E7RV26</accession>
<dbReference type="InterPro" id="IPR032095">
    <property type="entry name" value="Sacchrp_dh-like_C"/>
</dbReference>
<evidence type="ECO:0000259" key="2">
    <source>
        <dbReference type="Pfam" id="PF16653"/>
    </source>
</evidence>